<dbReference type="EMBL" id="BNJK01000001">
    <property type="protein sequence ID" value="GHO91843.1"/>
    <property type="molecule type" value="Genomic_DNA"/>
</dbReference>
<dbReference type="PANTHER" id="PTHR30146:SF148">
    <property type="entry name" value="HTH-TYPE TRANSCRIPTIONAL REPRESSOR PURR-RELATED"/>
    <property type="match status" value="1"/>
</dbReference>
<gene>
    <name evidence="6" type="ORF">KSF_018910</name>
</gene>
<dbReference type="GO" id="GO:0000976">
    <property type="term" value="F:transcription cis-regulatory region binding"/>
    <property type="evidence" value="ECO:0007669"/>
    <property type="project" value="TreeGrafter"/>
</dbReference>
<dbReference type="AlphaFoldDB" id="A0A8J3IFZ3"/>
<name>A0A8J3IFZ3_9CHLR</name>
<keyword evidence="7" id="KW-1185">Reference proteome</keyword>
<evidence type="ECO:0000313" key="7">
    <source>
        <dbReference type="Proteomes" id="UP000597444"/>
    </source>
</evidence>
<evidence type="ECO:0000313" key="6">
    <source>
        <dbReference type="EMBL" id="GHO91843.1"/>
    </source>
</evidence>
<feature type="domain" description="HTH lacI-type" evidence="5">
    <location>
        <begin position="13"/>
        <end position="63"/>
    </location>
</feature>
<protein>
    <submittedName>
        <fullName evidence="6">LacI family transcriptional regulator</fullName>
    </submittedName>
</protein>
<dbReference type="SMART" id="SM00354">
    <property type="entry name" value="HTH_LACI"/>
    <property type="match status" value="1"/>
</dbReference>
<dbReference type="RefSeq" id="WP_220202713.1">
    <property type="nucleotide sequence ID" value="NZ_BNJK01000001.1"/>
</dbReference>
<reference evidence="6" key="1">
    <citation type="submission" date="2020-10" db="EMBL/GenBank/DDBJ databases">
        <title>Taxonomic study of unclassified bacteria belonging to the class Ktedonobacteria.</title>
        <authorList>
            <person name="Yabe S."/>
            <person name="Wang C.M."/>
            <person name="Zheng Y."/>
            <person name="Sakai Y."/>
            <person name="Cavaletti L."/>
            <person name="Monciardini P."/>
            <person name="Donadio S."/>
        </authorList>
    </citation>
    <scope>NUCLEOTIDE SEQUENCE</scope>
    <source>
        <strain evidence="6">ID150040</strain>
    </source>
</reference>
<dbReference type="SUPFAM" id="SSF53822">
    <property type="entry name" value="Periplasmic binding protein-like I"/>
    <property type="match status" value="1"/>
</dbReference>
<dbReference type="PROSITE" id="PS00356">
    <property type="entry name" value="HTH_LACI_1"/>
    <property type="match status" value="1"/>
</dbReference>
<dbReference type="PANTHER" id="PTHR30146">
    <property type="entry name" value="LACI-RELATED TRANSCRIPTIONAL REPRESSOR"/>
    <property type="match status" value="1"/>
</dbReference>
<evidence type="ECO:0000256" key="3">
    <source>
        <dbReference type="ARBA" id="ARBA00023125"/>
    </source>
</evidence>
<dbReference type="GO" id="GO:0003700">
    <property type="term" value="F:DNA-binding transcription factor activity"/>
    <property type="evidence" value="ECO:0007669"/>
    <property type="project" value="TreeGrafter"/>
</dbReference>
<dbReference type="CDD" id="cd06288">
    <property type="entry name" value="PBP1_sucrose_transcription_regulator"/>
    <property type="match status" value="1"/>
</dbReference>
<evidence type="ECO:0000256" key="1">
    <source>
        <dbReference type="ARBA" id="ARBA00022491"/>
    </source>
</evidence>
<dbReference type="Proteomes" id="UP000597444">
    <property type="component" value="Unassembled WGS sequence"/>
</dbReference>
<organism evidence="6 7">
    <name type="scientific">Reticulibacter mediterranei</name>
    <dbReference type="NCBI Taxonomy" id="2778369"/>
    <lineage>
        <taxon>Bacteria</taxon>
        <taxon>Bacillati</taxon>
        <taxon>Chloroflexota</taxon>
        <taxon>Ktedonobacteria</taxon>
        <taxon>Ktedonobacterales</taxon>
        <taxon>Reticulibacteraceae</taxon>
        <taxon>Reticulibacter</taxon>
    </lineage>
</organism>
<dbReference type="InterPro" id="IPR010982">
    <property type="entry name" value="Lambda_DNA-bd_dom_sf"/>
</dbReference>
<keyword evidence="1" id="KW-0678">Repressor</keyword>
<evidence type="ECO:0000256" key="4">
    <source>
        <dbReference type="ARBA" id="ARBA00023163"/>
    </source>
</evidence>
<dbReference type="CDD" id="cd01392">
    <property type="entry name" value="HTH_LacI"/>
    <property type="match status" value="1"/>
</dbReference>
<dbReference type="SUPFAM" id="SSF47413">
    <property type="entry name" value="lambda repressor-like DNA-binding domains"/>
    <property type="match status" value="1"/>
</dbReference>
<keyword evidence="4" id="KW-0804">Transcription</keyword>
<keyword evidence="3" id="KW-0238">DNA-binding</keyword>
<comment type="caution">
    <text evidence="6">The sequence shown here is derived from an EMBL/GenBank/DDBJ whole genome shotgun (WGS) entry which is preliminary data.</text>
</comment>
<dbReference type="InterPro" id="IPR028082">
    <property type="entry name" value="Peripla_BP_I"/>
</dbReference>
<dbReference type="Pfam" id="PF00356">
    <property type="entry name" value="LacI"/>
    <property type="match status" value="1"/>
</dbReference>
<evidence type="ECO:0000256" key="2">
    <source>
        <dbReference type="ARBA" id="ARBA00023015"/>
    </source>
</evidence>
<sequence>MSVYDEESASKTITLQDVATAAGVTVGTASKALNGQGKLRQETRERVLTAARQLGFRTRGLPATDHITILLLTSVIHTRFSIPLLTGLEQEVAQYERPVSVLMWRAFNQEHQRQHLEGLLTRPVDGIIFMADDTNLHPPVPLPPEHQQIPHLYVYGRITDHRELCLLPDDEQGGRLATEHLLSQGRREIATITGPLYFEAVHLRARGMRQVLLEHDIPFSETRILTGPWSIEWGYKAAQQLLERDPAVDAIFCGSDEIACGVIEALQASGRRVPEDVSVIGFDNWSSMVYRVRPHITTIDMGLPELGRRAGQHLLAMIEGRETPQGALYQHCTLVVRDSSGVPKHSLSLKDGVQKK</sequence>
<evidence type="ECO:0000259" key="5">
    <source>
        <dbReference type="PROSITE" id="PS50932"/>
    </source>
</evidence>
<dbReference type="InterPro" id="IPR000843">
    <property type="entry name" value="HTH_LacI"/>
</dbReference>
<dbReference type="Gene3D" id="1.10.260.40">
    <property type="entry name" value="lambda repressor-like DNA-binding domains"/>
    <property type="match status" value="1"/>
</dbReference>
<dbReference type="Gene3D" id="3.40.50.2300">
    <property type="match status" value="2"/>
</dbReference>
<accession>A0A8J3IFZ3</accession>
<dbReference type="InterPro" id="IPR046335">
    <property type="entry name" value="LacI/GalR-like_sensor"/>
</dbReference>
<keyword evidence="2" id="KW-0805">Transcription regulation</keyword>
<dbReference type="PROSITE" id="PS50932">
    <property type="entry name" value="HTH_LACI_2"/>
    <property type="match status" value="1"/>
</dbReference>
<proteinExistence type="predicted"/>
<dbReference type="Pfam" id="PF13377">
    <property type="entry name" value="Peripla_BP_3"/>
    <property type="match status" value="1"/>
</dbReference>